<accession>A0A6L7GYC0</accession>
<organism evidence="1 2">
    <name type="scientific">Gordonia mangrovi</name>
    <dbReference type="NCBI Taxonomy" id="2665643"/>
    <lineage>
        <taxon>Bacteria</taxon>
        <taxon>Bacillati</taxon>
        <taxon>Actinomycetota</taxon>
        <taxon>Actinomycetes</taxon>
        <taxon>Mycobacteriales</taxon>
        <taxon>Gordoniaceae</taxon>
        <taxon>Gordonia</taxon>
    </lineage>
</organism>
<sequence>MLLPARVAQGVADGSVDLAFRRWKVARVRAGSTFLSSVGVIEIRSVRQVDVDEISDDEARRAGFPTAAASIGKLRRTDDPVFRIELRWAGPDPRIALRAYDELSDDDVADLRTRLQRLDDRSSHGPWTRATLQLIGRRPAVVSTELAAELGRPRADFKLDVRKLKKLGLTRSLDVGYELSPRGRALLSLLDETPPGGA</sequence>
<dbReference type="AlphaFoldDB" id="A0A6L7GYC0"/>
<evidence type="ECO:0000313" key="2">
    <source>
        <dbReference type="Proteomes" id="UP000475545"/>
    </source>
</evidence>
<keyword evidence="2" id="KW-1185">Reference proteome</keyword>
<protein>
    <recommendedName>
        <fullName evidence="3">ASCH domain-containing protein</fullName>
    </recommendedName>
</protein>
<reference evidence="1 2" key="1">
    <citation type="submission" date="2019-11" db="EMBL/GenBank/DDBJ databases">
        <title>Gordonia sp. nov., a novel actinobacterium isolated from mangrove soil in Hainan.</title>
        <authorList>
            <person name="Huang X."/>
            <person name="Xie Y."/>
            <person name="Chu X."/>
            <person name="Xiao K."/>
        </authorList>
    </citation>
    <scope>NUCLEOTIDE SEQUENCE [LARGE SCALE GENOMIC DNA]</scope>
    <source>
        <strain evidence="1 2">HNM0687</strain>
    </source>
</reference>
<name>A0A6L7GYC0_9ACTN</name>
<comment type="caution">
    <text evidence="1">The sequence shown here is derived from an EMBL/GenBank/DDBJ whole genome shotgun (WGS) entry which is preliminary data.</text>
</comment>
<evidence type="ECO:0000313" key="1">
    <source>
        <dbReference type="EMBL" id="MXP23708.1"/>
    </source>
</evidence>
<proteinExistence type="predicted"/>
<gene>
    <name evidence="1" type="ORF">GIY30_20425</name>
</gene>
<evidence type="ECO:0008006" key="3">
    <source>
        <dbReference type="Google" id="ProtNLM"/>
    </source>
</evidence>
<dbReference type="Proteomes" id="UP000475545">
    <property type="component" value="Unassembled WGS sequence"/>
</dbReference>
<dbReference type="EMBL" id="WMBR01000006">
    <property type="protein sequence ID" value="MXP23708.1"/>
    <property type="molecule type" value="Genomic_DNA"/>
</dbReference>
<dbReference type="RefSeq" id="WP_160903895.1">
    <property type="nucleotide sequence ID" value="NZ_CP102850.1"/>
</dbReference>